<protein>
    <submittedName>
        <fullName evidence="1">Uncharacterized protein</fullName>
    </submittedName>
</protein>
<name>A0ABW3GC51_9NOCA</name>
<dbReference type="RefSeq" id="WP_253648481.1">
    <property type="nucleotide sequence ID" value="NZ_BAAAMO010000004.1"/>
</dbReference>
<organism evidence="1 2">
    <name type="scientific">Williamsia deligens</name>
    <dbReference type="NCBI Taxonomy" id="321325"/>
    <lineage>
        <taxon>Bacteria</taxon>
        <taxon>Bacillati</taxon>
        <taxon>Actinomycetota</taxon>
        <taxon>Actinomycetes</taxon>
        <taxon>Mycobacteriales</taxon>
        <taxon>Nocardiaceae</taxon>
        <taxon>Williamsia</taxon>
    </lineage>
</organism>
<gene>
    <name evidence="1" type="ORF">ACFQ04_20085</name>
</gene>
<dbReference type="Proteomes" id="UP001597068">
    <property type="component" value="Unassembled WGS sequence"/>
</dbReference>
<evidence type="ECO:0000313" key="1">
    <source>
        <dbReference type="EMBL" id="MFD0928045.1"/>
    </source>
</evidence>
<dbReference type="EMBL" id="JBHTIL010000006">
    <property type="protein sequence ID" value="MFD0928045.1"/>
    <property type="molecule type" value="Genomic_DNA"/>
</dbReference>
<comment type="caution">
    <text evidence="1">The sequence shown here is derived from an EMBL/GenBank/DDBJ whole genome shotgun (WGS) entry which is preliminary data.</text>
</comment>
<reference evidence="2" key="1">
    <citation type="journal article" date="2019" name="Int. J. Syst. Evol. Microbiol.">
        <title>The Global Catalogue of Microorganisms (GCM) 10K type strain sequencing project: providing services to taxonomists for standard genome sequencing and annotation.</title>
        <authorList>
            <consortium name="The Broad Institute Genomics Platform"/>
            <consortium name="The Broad Institute Genome Sequencing Center for Infectious Disease"/>
            <person name="Wu L."/>
            <person name="Ma J."/>
        </authorList>
    </citation>
    <scope>NUCLEOTIDE SEQUENCE [LARGE SCALE GENOMIC DNA]</scope>
    <source>
        <strain evidence="2">CCUG 50873</strain>
    </source>
</reference>
<evidence type="ECO:0000313" key="2">
    <source>
        <dbReference type="Proteomes" id="UP001597068"/>
    </source>
</evidence>
<accession>A0ABW3GC51</accession>
<keyword evidence="2" id="KW-1185">Reference proteome</keyword>
<sequence length="78" mass="8835">MTAPRPVGTHHSGDFQVTVDLRTRSGKGGHVKVITRSRDGDERFVRIPWPLVVPLADALVDRAELREQRRAWHQAEAQ</sequence>
<proteinExistence type="predicted"/>